<gene>
    <name evidence="1" type="ORF">AVEN_7854_1</name>
</gene>
<evidence type="ECO:0000313" key="1">
    <source>
        <dbReference type="EMBL" id="GBN12075.1"/>
    </source>
</evidence>
<sequence>MCETLCLFFKLKGIFVSSAADSCRPNSRLFITDLVTRYKFLVDSGAEVCCYPKKLTNFSVKQNLELYAANGSRISTYGTIKLELDFGLRRSFIWSFLVADVSDPIIGADFLERFELLIDIRNRRILDGRTSLFVKGMLKRTKSLGLTLVANNSPFNSILLKYPKLFSTNLDPKKNKRTVTHCIETKSRPVHARARRLNPEKLTFFKQEFNDLMR</sequence>
<dbReference type="AlphaFoldDB" id="A0A4Y2LBN8"/>
<dbReference type="SUPFAM" id="SSF50630">
    <property type="entry name" value="Acid proteases"/>
    <property type="match status" value="1"/>
</dbReference>
<dbReference type="OrthoDB" id="6932368at2759"/>
<reference evidence="1 2" key="1">
    <citation type="journal article" date="2019" name="Sci. Rep.">
        <title>Orb-weaving spider Araneus ventricosus genome elucidates the spidroin gene catalogue.</title>
        <authorList>
            <person name="Kono N."/>
            <person name="Nakamura H."/>
            <person name="Ohtoshi R."/>
            <person name="Moran D.A.P."/>
            <person name="Shinohara A."/>
            <person name="Yoshida Y."/>
            <person name="Fujiwara M."/>
            <person name="Mori M."/>
            <person name="Tomita M."/>
            <person name="Arakawa K."/>
        </authorList>
    </citation>
    <scope>NUCLEOTIDE SEQUENCE [LARGE SCALE GENOMIC DNA]</scope>
</reference>
<accession>A0A4Y2LBN8</accession>
<comment type="caution">
    <text evidence="1">The sequence shown here is derived from an EMBL/GenBank/DDBJ whole genome shotgun (WGS) entry which is preliminary data.</text>
</comment>
<proteinExistence type="predicted"/>
<organism evidence="1 2">
    <name type="scientific">Araneus ventricosus</name>
    <name type="common">Orbweaver spider</name>
    <name type="synonym">Epeira ventricosa</name>
    <dbReference type="NCBI Taxonomy" id="182803"/>
    <lineage>
        <taxon>Eukaryota</taxon>
        <taxon>Metazoa</taxon>
        <taxon>Ecdysozoa</taxon>
        <taxon>Arthropoda</taxon>
        <taxon>Chelicerata</taxon>
        <taxon>Arachnida</taxon>
        <taxon>Araneae</taxon>
        <taxon>Araneomorphae</taxon>
        <taxon>Entelegynae</taxon>
        <taxon>Araneoidea</taxon>
        <taxon>Araneidae</taxon>
        <taxon>Araneus</taxon>
    </lineage>
</organism>
<evidence type="ECO:0008006" key="3">
    <source>
        <dbReference type="Google" id="ProtNLM"/>
    </source>
</evidence>
<evidence type="ECO:0000313" key="2">
    <source>
        <dbReference type="Proteomes" id="UP000499080"/>
    </source>
</evidence>
<dbReference type="EMBL" id="BGPR01276331">
    <property type="protein sequence ID" value="GBN12075.1"/>
    <property type="molecule type" value="Genomic_DNA"/>
</dbReference>
<protein>
    <recommendedName>
        <fullName evidence="3">Peptidase A2 domain-containing protein</fullName>
    </recommendedName>
</protein>
<dbReference type="Proteomes" id="UP000499080">
    <property type="component" value="Unassembled WGS sequence"/>
</dbReference>
<dbReference type="FunFam" id="2.40.70.10:FF:000130">
    <property type="entry name" value="Retrovirus-related Pol polyprotein from transposon opus-like Protein"/>
    <property type="match status" value="1"/>
</dbReference>
<keyword evidence="2" id="KW-1185">Reference proteome</keyword>
<dbReference type="InterPro" id="IPR021109">
    <property type="entry name" value="Peptidase_aspartic_dom_sf"/>
</dbReference>
<dbReference type="Gene3D" id="2.40.70.10">
    <property type="entry name" value="Acid Proteases"/>
    <property type="match status" value="1"/>
</dbReference>
<name>A0A4Y2LBN8_ARAVE</name>